<feature type="domain" description="Glycosyltransferase subfamily 4-like N-terminal" evidence="1">
    <location>
        <begin position="20"/>
        <end position="160"/>
    </location>
</feature>
<sequence length="366" mass="40163">MKIAYIINSVESGGAALPVPAITKVMRDAGHHVEVFALTRRNGLAIEPLENAGLTLHIRPGTRKDHLPALRWLHKQMRAYKPDVIWTSLSRATLLGQMVGQWQHIPVVSWQHSARLKPLNAALLRRFKNRSALWVADSSCVAEQTRRTLGVTPDRLVEWPIFRADPDVPTATPWQPGTPVRIGTLGRLHPVKGYDTLCAAIALLQNCPDLPPFEVLIGGEGEERPHLEALIAKGQLPIQILGHIKDPSVFLSRLHLYVQPSLWEGFCLAAHEAMLASLPVVASNAGEIPSSITPQTGRIVPPQDSAALASALEDLLKQPQHLADMGQHARATVLARFGAQHFDRIGRDILARVEQIVAHNIKTTTA</sequence>
<dbReference type="Gene3D" id="3.40.50.2000">
    <property type="entry name" value="Glycogen Phosphorylase B"/>
    <property type="match status" value="2"/>
</dbReference>
<dbReference type="OrthoDB" id="529131at2"/>
<gene>
    <name evidence="2" type="ORF">B8X00_03215</name>
</gene>
<dbReference type="Proteomes" id="UP000216151">
    <property type="component" value="Unassembled WGS sequence"/>
</dbReference>
<evidence type="ECO:0000313" key="2">
    <source>
        <dbReference type="EMBL" id="PAK78909.1"/>
    </source>
</evidence>
<dbReference type="RefSeq" id="WP_095349206.1">
    <property type="nucleotide sequence ID" value="NZ_JBDNMF010000092.1"/>
</dbReference>
<evidence type="ECO:0000259" key="1">
    <source>
        <dbReference type="Pfam" id="PF13439"/>
    </source>
</evidence>
<accession>A0A269Y093</accession>
<keyword evidence="3" id="KW-1185">Reference proteome</keyword>
<proteinExistence type="predicted"/>
<dbReference type="InterPro" id="IPR028098">
    <property type="entry name" value="Glyco_trans_4-like_N"/>
</dbReference>
<dbReference type="GO" id="GO:0016757">
    <property type="term" value="F:glycosyltransferase activity"/>
    <property type="evidence" value="ECO:0007669"/>
    <property type="project" value="UniProtKB-ARBA"/>
</dbReference>
<protein>
    <submittedName>
        <fullName evidence="2">Glycosyltransferase</fullName>
    </submittedName>
</protein>
<dbReference type="AlphaFoldDB" id="A0A269Y093"/>
<name>A0A269Y093_9PROT</name>
<dbReference type="EMBL" id="NCXK01000002">
    <property type="protein sequence ID" value="PAK78909.1"/>
    <property type="molecule type" value="Genomic_DNA"/>
</dbReference>
<reference evidence="2 3" key="1">
    <citation type="submission" date="2017-04" db="EMBL/GenBank/DDBJ databases">
        <title>Kefir bacterial isolates.</title>
        <authorList>
            <person name="Kim Y."/>
            <person name="Blasche S."/>
            <person name="Patil K.R."/>
        </authorList>
    </citation>
    <scope>NUCLEOTIDE SEQUENCE [LARGE SCALE GENOMIC DNA]</scope>
    <source>
        <strain evidence="2 3">KR</strain>
    </source>
</reference>
<evidence type="ECO:0000313" key="3">
    <source>
        <dbReference type="Proteomes" id="UP000216151"/>
    </source>
</evidence>
<dbReference type="Pfam" id="PF13692">
    <property type="entry name" value="Glyco_trans_1_4"/>
    <property type="match status" value="1"/>
</dbReference>
<keyword evidence="2" id="KW-0808">Transferase</keyword>
<comment type="caution">
    <text evidence="2">The sequence shown here is derived from an EMBL/GenBank/DDBJ whole genome shotgun (WGS) entry which is preliminary data.</text>
</comment>
<dbReference type="PANTHER" id="PTHR12526">
    <property type="entry name" value="GLYCOSYLTRANSFERASE"/>
    <property type="match status" value="1"/>
</dbReference>
<dbReference type="SUPFAM" id="SSF53756">
    <property type="entry name" value="UDP-Glycosyltransferase/glycogen phosphorylase"/>
    <property type="match status" value="1"/>
</dbReference>
<organism evidence="2 3">
    <name type="scientific">Acetobacter fabarum</name>
    <dbReference type="NCBI Taxonomy" id="483199"/>
    <lineage>
        <taxon>Bacteria</taxon>
        <taxon>Pseudomonadati</taxon>
        <taxon>Pseudomonadota</taxon>
        <taxon>Alphaproteobacteria</taxon>
        <taxon>Acetobacterales</taxon>
        <taxon>Acetobacteraceae</taxon>
        <taxon>Acetobacter</taxon>
    </lineage>
</organism>
<dbReference type="Pfam" id="PF13439">
    <property type="entry name" value="Glyco_transf_4"/>
    <property type="match status" value="1"/>
</dbReference>